<evidence type="ECO:0000313" key="2">
    <source>
        <dbReference type="Proteomes" id="UP000563906"/>
    </source>
</evidence>
<dbReference type="AlphaFoldDB" id="A0A839APQ3"/>
<protein>
    <submittedName>
        <fullName evidence="1">T9SS type A sorting domain-containing protein</fullName>
    </submittedName>
</protein>
<comment type="caution">
    <text evidence="1">The sequence shown here is derived from an EMBL/GenBank/DDBJ whole genome shotgun (WGS) entry which is preliminary data.</text>
</comment>
<dbReference type="EMBL" id="JACGLS010000006">
    <property type="protein sequence ID" value="MBA6157073.1"/>
    <property type="molecule type" value="Genomic_DNA"/>
</dbReference>
<gene>
    <name evidence="1" type="ORF">H3Z83_11165</name>
</gene>
<proteinExistence type="predicted"/>
<organism evidence="1 2">
    <name type="scientific">Tenacibaculum pelagium</name>
    <dbReference type="NCBI Taxonomy" id="2759527"/>
    <lineage>
        <taxon>Bacteria</taxon>
        <taxon>Pseudomonadati</taxon>
        <taxon>Bacteroidota</taxon>
        <taxon>Flavobacteriia</taxon>
        <taxon>Flavobacteriales</taxon>
        <taxon>Flavobacteriaceae</taxon>
        <taxon>Tenacibaculum</taxon>
    </lineage>
</organism>
<name>A0A839APQ3_9FLAO</name>
<evidence type="ECO:0000313" key="1">
    <source>
        <dbReference type="EMBL" id="MBA6157073.1"/>
    </source>
</evidence>
<accession>A0A839APQ3</accession>
<keyword evidence="2" id="KW-1185">Reference proteome</keyword>
<reference evidence="1 2" key="1">
    <citation type="submission" date="2020-07" db="EMBL/GenBank/DDBJ databases">
        <title>Bacterium isolated from marine sediment.</title>
        <authorList>
            <person name="Shang D."/>
            <person name="Du Z.-J."/>
        </authorList>
    </citation>
    <scope>NUCLEOTIDE SEQUENCE [LARGE SCALE GENOMIC DNA]</scope>
    <source>
        <strain evidence="1 2">S7007</strain>
    </source>
</reference>
<dbReference type="RefSeq" id="WP_182125577.1">
    <property type="nucleotide sequence ID" value="NZ_JACGLS010000006.1"/>
</dbReference>
<sequence length="370" mass="41149">TVRDDCGNDATVSTTVSRDYDETDPIIVAIPEVPQLCNEELPESLEARWEDNCSVGGDLLALKTNERIEGCIKYADYVFEAQDDCGNKVREVVTLSSEFDQFEACETAFARYDENSCFLNDGFNRWGWTNYFAEEGVYTMPLYAGAPVCDPVAEGKGTQTGEVTVTYQGGFVSVEYNLFEGYAMNTAQVYIGCEKYPTKNGKETVAPGQYNFKSGNLDYGYNYKFEPVAATGPIYVIAHAVTCEEICRCSVPTDEGKEIETSGSINCGEAESQSVEIIEPVSFNAYPVPFEDELSIQYKYEFDTDVTIEVYTINGLLIKKVVNDSYEKSTSNITKLDLTGVQNQTLIVRLITSKGVANRKVIAKRPKKRK</sequence>
<feature type="non-terminal residue" evidence="1">
    <location>
        <position position="1"/>
    </location>
</feature>
<dbReference type="Proteomes" id="UP000563906">
    <property type="component" value="Unassembled WGS sequence"/>
</dbReference>